<evidence type="ECO:0000313" key="1">
    <source>
        <dbReference type="EMBL" id="CAA7013462.1"/>
    </source>
</evidence>
<evidence type="ECO:0000313" key="2">
    <source>
        <dbReference type="Proteomes" id="UP000467841"/>
    </source>
</evidence>
<accession>A0A6D2HE46</accession>
<dbReference type="OrthoDB" id="1678714at2759"/>
<dbReference type="SUPFAM" id="SSF56815">
    <property type="entry name" value="Sec1/munc18-like (SM) proteins"/>
    <property type="match status" value="1"/>
</dbReference>
<keyword evidence="2" id="KW-1185">Reference proteome</keyword>
<sequence>MVLVTSVRDYINRMLQDTSGMKVLILDSETVSNVSIVYSQSELLPCGDDRFNRRIKGIDVASQGCLFHPPKFGEYPET</sequence>
<reference evidence="1" key="1">
    <citation type="submission" date="2020-01" db="EMBL/GenBank/DDBJ databases">
        <authorList>
            <person name="Mishra B."/>
        </authorList>
    </citation>
    <scope>NUCLEOTIDE SEQUENCE [LARGE SCALE GENOMIC DNA]</scope>
</reference>
<dbReference type="InterPro" id="IPR036045">
    <property type="entry name" value="Sec1-like_sf"/>
</dbReference>
<dbReference type="AlphaFoldDB" id="A0A6D2HE46"/>
<protein>
    <submittedName>
        <fullName evidence="1">Uncharacterized protein</fullName>
    </submittedName>
</protein>
<proteinExistence type="predicted"/>
<gene>
    <name evidence="1" type="ORF">MERR_LOCUS696</name>
</gene>
<dbReference type="Proteomes" id="UP000467841">
    <property type="component" value="Unassembled WGS sequence"/>
</dbReference>
<organism evidence="1 2">
    <name type="scientific">Microthlaspi erraticum</name>
    <dbReference type="NCBI Taxonomy" id="1685480"/>
    <lineage>
        <taxon>Eukaryota</taxon>
        <taxon>Viridiplantae</taxon>
        <taxon>Streptophyta</taxon>
        <taxon>Embryophyta</taxon>
        <taxon>Tracheophyta</taxon>
        <taxon>Spermatophyta</taxon>
        <taxon>Magnoliopsida</taxon>
        <taxon>eudicotyledons</taxon>
        <taxon>Gunneridae</taxon>
        <taxon>Pentapetalae</taxon>
        <taxon>rosids</taxon>
        <taxon>malvids</taxon>
        <taxon>Brassicales</taxon>
        <taxon>Brassicaceae</taxon>
        <taxon>Coluteocarpeae</taxon>
        <taxon>Microthlaspi</taxon>
    </lineage>
</organism>
<dbReference type="EMBL" id="CACVBM020000044">
    <property type="protein sequence ID" value="CAA7013462.1"/>
    <property type="molecule type" value="Genomic_DNA"/>
</dbReference>
<name>A0A6D2HE46_9BRAS</name>
<comment type="caution">
    <text evidence="1">The sequence shown here is derived from an EMBL/GenBank/DDBJ whole genome shotgun (WGS) entry which is preliminary data.</text>
</comment>
<dbReference type="InterPro" id="IPR043154">
    <property type="entry name" value="Sec-1-like_dom1"/>
</dbReference>
<dbReference type="Gene3D" id="3.40.50.2060">
    <property type="match status" value="1"/>
</dbReference>